<dbReference type="Gene3D" id="2.150.10.10">
    <property type="entry name" value="Serralysin-like metalloprotease, C-terminal"/>
    <property type="match status" value="3"/>
</dbReference>
<comment type="caution">
    <text evidence="5">The sequence shown here is derived from an EMBL/GenBank/DDBJ whole genome shotgun (WGS) entry which is preliminary data.</text>
</comment>
<feature type="domain" description="Cadherin-like" evidence="4">
    <location>
        <begin position="206"/>
        <end position="291"/>
    </location>
</feature>
<dbReference type="PANTHER" id="PTHR38340:SF1">
    <property type="entry name" value="S-LAYER PROTEIN"/>
    <property type="match status" value="1"/>
</dbReference>
<sequence length="758" mass="78275">MIIDVKSTKVDGVEADPQARYLLSEKKRSSLPRYVIIVLTGIMLYLKSFWPDDQKSAASEESEPEADVQDATPPVLKLVGNYDTWADDVSDVAGLAVRDRDAPILTPTRNSSFDVGVVSNSVAATMVASPQKMDFSIEDFVRGFGPVSLSLRAANDNPPDFAARSPAAGAVGGADEWGQNNGPVAFEQDQDPDEDGEPTPEKPHQNRAPRTAGPVQLHDVVGCGLAYITLADLLRNTTDPDGDALSIRNVSTSSGTISHSSGGWMFEAMELGPVTISYQITDGALSIWQTAYFAVVAEPLAGTGGVFVGTDLADDISGTSGDDIIDARAGKDSIFASDGDDNVVGGSGDDTIYGGAGNDILLGGSGNDCISGGAGKDRVFAGSGNDIAFGDDGDDWISGGEGSDLIFGGSGNDSLLGETGDDVLEGGDGDDSVFGGDGNDRLLGASGADKLDGGGGNDFLSGGEGSDTVAGGQGNDVIAGDMDAVADSYSGDAGFDTIDYSSARRDIALDAAAGCATGVEIGEDTISGFEIYRTGAGDDTVIGSLLDDAIFTNEGDDTIVDGGGCDTIDAGSGNDTILAAADGANDRFIGSAGVDTISYAQSGAGVVIDMDNGTATGVMVGSDIIDGFERVIGGEGNDHLIAASDTVSLTGGNGDDIFEFRAKGDGAAIIHEILDFVVGDRIRISQYDIFNEVMDAIEDRFENVYGETERPDLPIRISHAQTENMNRTLIEADLDGDGYQELTISLDGHHMLVFVENV</sequence>
<feature type="compositionally biased region" description="Acidic residues" evidence="3">
    <location>
        <begin position="188"/>
        <end position="198"/>
    </location>
</feature>
<evidence type="ECO:0000313" key="6">
    <source>
        <dbReference type="Proteomes" id="UP000550508"/>
    </source>
</evidence>
<protein>
    <submittedName>
        <fullName evidence="5">Cadherin-like domain-containing protein</fullName>
    </submittedName>
</protein>
<dbReference type="EMBL" id="JABUMX010000005">
    <property type="protein sequence ID" value="NTS33331.1"/>
    <property type="molecule type" value="Genomic_DNA"/>
</dbReference>
<dbReference type="Proteomes" id="UP000550508">
    <property type="component" value="Unassembled WGS sequence"/>
</dbReference>
<organism evidence="5 6">
    <name type="scientific">Phyllobacterium pellucidum</name>
    <dbReference type="NCBI Taxonomy" id="2740464"/>
    <lineage>
        <taxon>Bacteria</taxon>
        <taxon>Pseudomonadati</taxon>
        <taxon>Pseudomonadota</taxon>
        <taxon>Alphaproteobacteria</taxon>
        <taxon>Hyphomicrobiales</taxon>
        <taxon>Phyllobacteriaceae</taxon>
        <taxon>Phyllobacterium</taxon>
    </lineage>
</organism>
<dbReference type="GO" id="GO:0005509">
    <property type="term" value="F:calcium ion binding"/>
    <property type="evidence" value="ECO:0007669"/>
    <property type="project" value="InterPro"/>
</dbReference>
<reference evidence="5 6" key="1">
    <citation type="submission" date="2020-05" db="EMBL/GenBank/DDBJ databases">
        <authorList>
            <person name="Kim M.K."/>
        </authorList>
    </citation>
    <scope>NUCLEOTIDE SEQUENCE [LARGE SCALE GENOMIC DNA]</scope>
    <source>
        <strain evidence="5 6">BT25</strain>
    </source>
</reference>
<dbReference type="InterPro" id="IPR050557">
    <property type="entry name" value="RTX_toxin/Mannuronan_C5-epim"/>
</dbReference>
<evidence type="ECO:0000256" key="3">
    <source>
        <dbReference type="SAM" id="MobiDB-lite"/>
    </source>
</evidence>
<dbReference type="PANTHER" id="PTHR38340">
    <property type="entry name" value="S-LAYER PROTEIN"/>
    <property type="match status" value="1"/>
</dbReference>
<evidence type="ECO:0000259" key="4">
    <source>
        <dbReference type="Pfam" id="PF17892"/>
    </source>
</evidence>
<dbReference type="InterPro" id="IPR018511">
    <property type="entry name" value="Hemolysin-typ_Ca-bd_CS"/>
</dbReference>
<dbReference type="InterPro" id="IPR001343">
    <property type="entry name" value="Hemolysn_Ca-bd"/>
</dbReference>
<name>A0A849VTR7_9HYPH</name>
<dbReference type="AlphaFoldDB" id="A0A849VTR7"/>
<dbReference type="PRINTS" id="PR00313">
    <property type="entry name" value="CABNDNGRPT"/>
</dbReference>
<dbReference type="SUPFAM" id="SSF51120">
    <property type="entry name" value="beta-Roll"/>
    <property type="match status" value="4"/>
</dbReference>
<evidence type="ECO:0000256" key="2">
    <source>
        <dbReference type="ARBA" id="ARBA00022525"/>
    </source>
</evidence>
<feature type="region of interest" description="Disordered" evidence="3">
    <location>
        <begin position="160"/>
        <end position="214"/>
    </location>
</feature>
<dbReference type="Pfam" id="PF00353">
    <property type="entry name" value="HemolysinCabind"/>
    <property type="match status" value="6"/>
</dbReference>
<dbReference type="PROSITE" id="PS00330">
    <property type="entry name" value="HEMOLYSIN_CALCIUM"/>
    <property type="match status" value="4"/>
</dbReference>
<keyword evidence="2" id="KW-0964">Secreted</keyword>
<dbReference type="RefSeq" id="WP_113281003.1">
    <property type="nucleotide sequence ID" value="NZ_JABUMX010000005.1"/>
</dbReference>
<proteinExistence type="predicted"/>
<comment type="subcellular location">
    <subcellularLocation>
        <location evidence="1">Secreted</location>
    </subcellularLocation>
</comment>
<dbReference type="Pfam" id="PF17892">
    <property type="entry name" value="Cadherin_5"/>
    <property type="match status" value="1"/>
</dbReference>
<evidence type="ECO:0000256" key="1">
    <source>
        <dbReference type="ARBA" id="ARBA00004613"/>
    </source>
</evidence>
<dbReference type="InterPro" id="IPR011049">
    <property type="entry name" value="Serralysin-like_metalloprot_C"/>
</dbReference>
<dbReference type="GO" id="GO:0005576">
    <property type="term" value="C:extracellular region"/>
    <property type="evidence" value="ECO:0007669"/>
    <property type="project" value="UniProtKB-SubCell"/>
</dbReference>
<accession>A0A849VTR7</accession>
<dbReference type="InterPro" id="IPR041690">
    <property type="entry name" value="Cadherin_5"/>
</dbReference>
<gene>
    <name evidence="5" type="ORF">HQ945_18925</name>
</gene>
<evidence type="ECO:0000313" key="5">
    <source>
        <dbReference type="EMBL" id="NTS33331.1"/>
    </source>
</evidence>
<keyword evidence="6" id="KW-1185">Reference proteome</keyword>